<comment type="caution">
    <text evidence="2">The sequence shown here is derived from an EMBL/GenBank/DDBJ whole genome shotgun (WGS) entry which is preliminary data.</text>
</comment>
<protein>
    <submittedName>
        <fullName evidence="2">Uncharacterized protein</fullName>
    </submittedName>
</protein>
<sequence length="159" mass="17170">MPRVFNIQEHFMVRPVCDKHGFVLPKLHRQWSKGGFATLAGILMVGAIGAATATLVLFFGSDFSRSVLSAQQSYEAKALARACADTALLAIHNNISYTGSDSLTLGQGTCEYVITVTGPTSRLIQSSGTVGEVTRNIEISISRLMPTISISSWQDVDEF</sequence>
<name>A0A0G1PNC0_9BACT</name>
<dbReference type="AlphaFoldDB" id="A0A0G1PNC0"/>
<feature type="transmembrane region" description="Helical" evidence="1">
    <location>
        <begin position="36"/>
        <end position="59"/>
    </location>
</feature>
<gene>
    <name evidence="2" type="ORF">UX45_C0002G0048</name>
</gene>
<evidence type="ECO:0000256" key="1">
    <source>
        <dbReference type="SAM" id="Phobius"/>
    </source>
</evidence>
<keyword evidence="1" id="KW-1133">Transmembrane helix</keyword>
<evidence type="ECO:0000313" key="2">
    <source>
        <dbReference type="EMBL" id="KKU34251.1"/>
    </source>
</evidence>
<keyword evidence="1" id="KW-0472">Membrane</keyword>
<dbReference type="Proteomes" id="UP000034705">
    <property type="component" value="Unassembled WGS sequence"/>
</dbReference>
<reference evidence="2 3" key="1">
    <citation type="journal article" date="2015" name="Nature">
        <title>rRNA introns, odd ribosomes, and small enigmatic genomes across a large radiation of phyla.</title>
        <authorList>
            <person name="Brown C.T."/>
            <person name="Hug L.A."/>
            <person name="Thomas B.C."/>
            <person name="Sharon I."/>
            <person name="Castelle C.J."/>
            <person name="Singh A."/>
            <person name="Wilkins M.J."/>
            <person name="Williams K.H."/>
            <person name="Banfield J.F."/>
        </authorList>
    </citation>
    <scope>NUCLEOTIDE SEQUENCE [LARGE SCALE GENOMIC DNA]</scope>
</reference>
<dbReference type="EMBL" id="LCMG01000002">
    <property type="protein sequence ID" value="KKU34251.1"/>
    <property type="molecule type" value="Genomic_DNA"/>
</dbReference>
<accession>A0A0G1PNC0</accession>
<keyword evidence="1" id="KW-0812">Transmembrane</keyword>
<evidence type="ECO:0000313" key="3">
    <source>
        <dbReference type="Proteomes" id="UP000034705"/>
    </source>
</evidence>
<organism evidence="2 3">
    <name type="scientific">Candidatus Uhrbacteria bacterium GW2011_GWF2_46_218</name>
    <dbReference type="NCBI Taxonomy" id="1619001"/>
    <lineage>
        <taxon>Bacteria</taxon>
        <taxon>Candidatus Uhriibacteriota</taxon>
    </lineage>
</organism>
<proteinExistence type="predicted"/>